<keyword evidence="4 10" id="KW-0297">G-protein coupled receptor</keyword>
<keyword evidence="9 10" id="KW-0807">Transducer</keyword>
<dbReference type="Pfam" id="PF00001">
    <property type="entry name" value="7tm_1"/>
    <property type="match status" value="1"/>
</dbReference>
<evidence type="ECO:0000256" key="1">
    <source>
        <dbReference type="ARBA" id="ARBA00004141"/>
    </source>
</evidence>
<evidence type="ECO:0000313" key="12">
    <source>
        <dbReference type="Proteomes" id="UP000886611"/>
    </source>
</evidence>
<dbReference type="PRINTS" id="PR00237">
    <property type="entry name" value="GPCRRHODOPSN"/>
</dbReference>
<dbReference type="PRINTS" id="PR00241">
    <property type="entry name" value="ANGIOTENSINR"/>
</dbReference>
<dbReference type="GO" id="GO:0006955">
    <property type="term" value="P:immune response"/>
    <property type="evidence" value="ECO:0007669"/>
    <property type="project" value="TreeGrafter"/>
</dbReference>
<dbReference type="PROSITE" id="PS50262">
    <property type="entry name" value="G_PROTEIN_RECEP_F1_2"/>
    <property type="match status" value="1"/>
</dbReference>
<accession>A0A8X7X2X3</accession>
<evidence type="ECO:0000256" key="4">
    <source>
        <dbReference type="ARBA" id="ARBA00023040"/>
    </source>
</evidence>
<gene>
    <name evidence="11" type="primary">Aplnra_0</name>
    <name evidence="11" type="ORF">GTO96_0021566</name>
</gene>
<evidence type="ECO:0000256" key="9">
    <source>
        <dbReference type="ARBA" id="ARBA00023224"/>
    </source>
</evidence>
<evidence type="ECO:0000256" key="6">
    <source>
        <dbReference type="ARBA" id="ARBA00023157"/>
    </source>
</evidence>
<keyword evidence="5" id="KW-0472">Membrane</keyword>
<dbReference type="SUPFAM" id="SSF81321">
    <property type="entry name" value="Family A G protein-coupled receptor-like"/>
    <property type="match status" value="1"/>
</dbReference>
<reference evidence="11 12" key="1">
    <citation type="journal article" date="2021" name="Cell">
        <title>Tracing the genetic footprints of vertebrate landing in non-teleost ray-finned fishes.</title>
        <authorList>
            <person name="Bi X."/>
            <person name="Wang K."/>
            <person name="Yang L."/>
            <person name="Pan H."/>
            <person name="Jiang H."/>
            <person name="Wei Q."/>
            <person name="Fang M."/>
            <person name="Yu H."/>
            <person name="Zhu C."/>
            <person name="Cai Y."/>
            <person name="He Y."/>
            <person name="Gan X."/>
            <person name="Zeng H."/>
            <person name="Yu D."/>
            <person name="Zhu Y."/>
            <person name="Jiang H."/>
            <person name="Qiu Q."/>
            <person name="Yang H."/>
            <person name="Zhang Y.E."/>
            <person name="Wang W."/>
            <person name="Zhu M."/>
            <person name="He S."/>
            <person name="Zhang G."/>
        </authorList>
    </citation>
    <scope>NUCLEOTIDE SEQUENCE [LARGE SCALE GENOMIC DNA]</scope>
    <source>
        <strain evidence="11">Bchr_013</strain>
    </source>
</reference>
<dbReference type="GO" id="GO:0060326">
    <property type="term" value="P:cell chemotaxis"/>
    <property type="evidence" value="ECO:0007669"/>
    <property type="project" value="TreeGrafter"/>
</dbReference>
<comment type="subcellular location">
    <subcellularLocation>
        <location evidence="1">Membrane</location>
        <topology evidence="1">Multi-pass membrane protein</topology>
    </subcellularLocation>
</comment>
<keyword evidence="6" id="KW-1015">Disulfide bond</keyword>
<comment type="caution">
    <text evidence="11">The sequence shown here is derived from an EMBL/GenBank/DDBJ whole genome shotgun (WGS) entry which is preliminary data.</text>
</comment>
<dbReference type="Gene3D" id="1.20.1070.10">
    <property type="entry name" value="Rhodopsin 7-helix transmembrane proteins"/>
    <property type="match status" value="1"/>
</dbReference>
<keyword evidence="8" id="KW-0325">Glycoprotein</keyword>
<evidence type="ECO:0000256" key="7">
    <source>
        <dbReference type="ARBA" id="ARBA00023170"/>
    </source>
</evidence>
<dbReference type="InterPro" id="IPR000248">
    <property type="entry name" value="ATII_rcpt"/>
</dbReference>
<keyword evidence="12" id="KW-1185">Reference proteome</keyword>
<dbReference type="GO" id="GO:0019957">
    <property type="term" value="F:C-C chemokine binding"/>
    <property type="evidence" value="ECO:0007669"/>
    <property type="project" value="TreeGrafter"/>
</dbReference>
<dbReference type="EMBL" id="JAATIS010005064">
    <property type="protein sequence ID" value="KAG2460194.1"/>
    <property type="molecule type" value="Genomic_DNA"/>
</dbReference>
<dbReference type="InterPro" id="IPR050119">
    <property type="entry name" value="CCR1-9-like"/>
</dbReference>
<name>A0A8X7X2X3_POLSE</name>
<dbReference type="AlphaFoldDB" id="A0A8X7X2X3"/>
<keyword evidence="7 10" id="KW-0675">Receptor</keyword>
<evidence type="ECO:0000256" key="10">
    <source>
        <dbReference type="RuleBase" id="RU000688"/>
    </source>
</evidence>
<dbReference type="GO" id="GO:0009897">
    <property type="term" value="C:external side of plasma membrane"/>
    <property type="evidence" value="ECO:0007669"/>
    <property type="project" value="TreeGrafter"/>
</dbReference>
<dbReference type="GO" id="GO:0007204">
    <property type="term" value="P:positive regulation of cytosolic calcium ion concentration"/>
    <property type="evidence" value="ECO:0007669"/>
    <property type="project" value="TreeGrafter"/>
</dbReference>
<dbReference type="GO" id="GO:0016493">
    <property type="term" value="F:C-C chemokine receptor activity"/>
    <property type="evidence" value="ECO:0007669"/>
    <property type="project" value="TreeGrafter"/>
</dbReference>
<dbReference type="Proteomes" id="UP000886611">
    <property type="component" value="Unassembled WGS sequence"/>
</dbReference>
<evidence type="ECO:0000313" key="11">
    <source>
        <dbReference type="EMBL" id="KAG2460194.1"/>
    </source>
</evidence>
<evidence type="ECO:0000256" key="3">
    <source>
        <dbReference type="ARBA" id="ARBA00022989"/>
    </source>
</evidence>
<feature type="non-terminal residue" evidence="11">
    <location>
        <position position="1"/>
    </location>
</feature>
<organism evidence="11 12">
    <name type="scientific">Polypterus senegalus</name>
    <name type="common">Senegal bichir</name>
    <dbReference type="NCBI Taxonomy" id="55291"/>
    <lineage>
        <taxon>Eukaryota</taxon>
        <taxon>Metazoa</taxon>
        <taxon>Chordata</taxon>
        <taxon>Craniata</taxon>
        <taxon>Vertebrata</taxon>
        <taxon>Euteleostomi</taxon>
        <taxon>Actinopterygii</taxon>
        <taxon>Polypteriformes</taxon>
        <taxon>Polypteridae</taxon>
        <taxon>Polypterus</taxon>
    </lineage>
</organism>
<feature type="non-terminal residue" evidence="11">
    <location>
        <position position="390"/>
    </location>
</feature>
<dbReference type="InterPro" id="IPR017452">
    <property type="entry name" value="GPCR_Rhodpsn_7TM"/>
</dbReference>
<protein>
    <submittedName>
        <fullName evidence="11">APJA protein</fullName>
    </submittedName>
</protein>
<dbReference type="PANTHER" id="PTHR10489">
    <property type="entry name" value="CELL ADHESION MOLECULE"/>
    <property type="match status" value="1"/>
</dbReference>
<dbReference type="PROSITE" id="PS00237">
    <property type="entry name" value="G_PROTEIN_RECEP_F1_1"/>
    <property type="match status" value="1"/>
</dbReference>
<proteinExistence type="inferred from homology"/>
<comment type="similarity">
    <text evidence="10">Belongs to the G-protein coupled receptor 1 family.</text>
</comment>
<dbReference type="PANTHER" id="PTHR10489:SF954">
    <property type="entry name" value="G PROTEIN-COUPLED RECEPTOR 25"/>
    <property type="match status" value="1"/>
</dbReference>
<evidence type="ECO:0000256" key="5">
    <source>
        <dbReference type="ARBA" id="ARBA00023136"/>
    </source>
</evidence>
<keyword evidence="3" id="KW-1133">Transmembrane helix</keyword>
<evidence type="ECO:0000256" key="8">
    <source>
        <dbReference type="ARBA" id="ARBA00023180"/>
    </source>
</evidence>
<keyword evidence="2 10" id="KW-0812">Transmembrane</keyword>
<evidence type="ECO:0000256" key="2">
    <source>
        <dbReference type="ARBA" id="ARBA00022692"/>
    </source>
</evidence>
<dbReference type="GO" id="GO:0019722">
    <property type="term" value="P:calcium-mediated signaling"/>
    <property type="evidence" value="ECO:0007669"/>
    <property type="project" value="TreeGrafter"/>
</dbReference>
<sequence>MFLNPLGFEEKEQTEMDSTTSSSTTRYSDSPTTDYGPYLFYTLDYSFTLNAIDDLFFERQDFVSAIMVLYIFIFLIGMMGNIAVIHIMSMKKRKRRLADIFITHLAIADLVFLITLPLWTIALGQSDGWPFGNFMCKLTSYITSVNMFSSIFFLTCMSAERYKVIVLTKNSKVTRTKKYTQIITLAVWLLSALLGVHVFVYRRVIECQGRRCCSDEHSASRTVFRLVTRVIAFFLPLLIITVCYCSIALKLNKHFTRMNKDEKRKKRSVMTGLCIVALFVTAWLPFNILTLIQTLNESNYFHLEARSKIILGYSESFATCLAFSNSCVNPFICLIFDKFFQKALRKMFACHITHMLMARRISLSSSVSNSERDSVVSREMSALGQWSFSK</sequence>
<dbReference type="InterPro" id="IPR000276">
    <property type="entry name" value="GPCR_Rhodpsn"/>
</dbReference>